<protein>
    <submittedName>
        <fullName evidence="1">Uncharacterized protein</fullName>
    </submittedName>
</protein>
<accession>A0A395N223</accession>
<gene>
    <name evidence="1" type="ORF">FIE12Z_1887</name>
</gene>
<sequence>MAVLDLTNIPEHTHWLCQGCAITSNPMEEKNCSRCHKARGRGAYALTSDGITIGDHLGVWENSTIFENGKEHWTYSLAVLGAVRMMNAGVEPEASEQGLKGPDKK</sequence>
<name>A0A395N223_9HYPO</name>
<reference evidence="1 2" key="1">
    <citation type="journal article" date="2018" name="PLoS Pathog.">
        <title>Evolution of structural diversity of trichothecenes, a family of toxins produced by plant pathogenic and entomopathogenic fungi.</title>
        <authorList>
            <person name="Proctor R.H."/>
            <person name="McCormick S.P."/>
            <person name="Kim H.S."/>
            <person name="Cardoza R.E."/>
            <person name="Stanley A.M."/>
            <person name="Lindo L."/>
            <person name="Kelly A."/>
            <person name="Brown D.W."/>
            <person name="Lee T."/>
            <person name="Vaughan M.M."/>
            <person name="Alexander N.J."/>
            <person name="Busman M."/>
            <person name="Gutierrez S."/>
        </authorList>
    </citation>
    <scope>NUCLEOTIDE SEQUENCE [LARGE SCALE GENOMIC DNA]</scope>
    <source>
        <strain evidence="1 2">NRRL 13405</strain>
    </source>
</reference>
<organism evidence="1 2">
    <name type="scientific">Fusarium flagelliforme</name>
    <dbReference type="NCBI Taxonomy" id="2675880"/>
    <lineage>
        <taxon>Eukaryota</taxon>
        <taxon>Fungi</taxon>
        <taxon>Dikarya</taxon>
        <taxon>Ascomycota</taxon>
        <taxon>Pezizomycotina</taxon>
        <taxon>Sordariomycetes</taxon>
        <taxon>Hypocreomycetidae</taxon>
        <taxon>Hypocreales</taxon>
        <taxon>Nectriaceae</taxon>
        <taxon>Fusarium</taxon>
        <taxon>Fusarium incarnatum-equiseti species complex</taxon>
    </lineage>
</organism>
<dbReference type="Proteomes" id="UP000265631">
    <property type="component" value="Unassembled WGS sequence"/>
</dbReference>
<proteinExistence type="predicted"/>
<evidence type="ECO:0000313" key="2">
    <source>
        <dbReference type="Proteomes" id="UP000265631"/>
    </source>
</evidence>
<comment type="caution">
    <text evidence="1">The sequence shown here is derived from an EMBL/GenBank/DDBJ whole genome shotgun (WGS) entry which is preliminary data.</text>
</comment>
<keyword evidence="2" id="KW-1185">Reference proteome</keyword>
<dbReference type="EMBL" id="PXXK01000036">
    <property type="protein sequence ID" value="RFN53853.1"/>
    <property type="molecule type" value="Genomic_DNA"/>
</dbReference>
<evidence type="ECO:0000313" key="1">
    <source>
        <dbReference type="EMBL" id="RFN53853.1"/>
    </source>
</evidence>
<dbReference type="AlphaFoldDB" id="A0A395N223"/>